<dbReference type="AlphaFoldDB" id="A0A8X6XS71"/>
<dbReference type="OrthoDB" id="10320067at2759"/>
<accession>A0A8X6XS71</accession>
<evidence type="ECO:0000313" key="2">
    <source>
        <dbReference type="Proteomes" id="UP000886998"/>
    </source>
</evidence>
<organism evidence="1 2">
    <name type="scientific">Trichonephila inaurata madagascariensis</name>
    <dbReference type="NCBI Taxonomy" id="2747483"/>
    <lineage>
        <taxon>Eukaryota</taxon>
        <taxon>Metazoa</taxon>
        <taxon>Ecdysozoa</taxon>
        <taxon>Arthropoda</taxon>
        <taxon>Chelicerata</taxon>
        <taxon>Arachnida</taxon>
        <taxon>Araneae</taxon>
        <taxon>Araneomorphae</taxon>
        <taxon>Entelegynae</taxon>
        <taxon>Araneoidea</taxon>
        <taxon>Nephilidae</taxon>
        <taxon>Trichonephila</taxon>
        <taxon>Trichonephila inaurata</taxon>
    </lineage>
</organism>
<dbReference type="Proteomes" id="UP000886998">
    <property type="component" value="Unassembled WGS sequence"/>
</dbReference>
<evidence type="ECO:0000313" key="1">
    <source>
        <dbReference type="EMBL" id="GFY57674.1"/>
    </source>
</evidence>
<name>A0A8X6XS71_9ARAC</name>
<proteinExistence type="predicted"/>
<dbReference type="EMBL" id="BMAV01011663">
    <property type="protein sequence ID" value="GFY57674.1"/>
    <property type="molecule type" value="Genomic_DNA"/>
</dbReference>
<gene>
    <name evidence="1" type="ORF">TNIN_17191</name>
</gene>
<sequence length="153" mass="17074">MLQLPVVERTDWRQPNKCTDCPLFNLRMITLPRVRYTPLATMNCLDTVKGSAIAILPHPSWRVSGVAVGREPSLCSLESGHLITGHYDEVSLHNKVPFGSILFPLCGVSALSGSSLLYWHSLFRGKVIYHNPPFLLEEGSFGGEGVRFVEYFL</sequence>
<comment type="caution">
    <text evidence="1">The sequence shown here is derived from an EMBL/GenBank/DDBJ whole genome shotgun (WGS) entry which is preliminary data.</text>
</comment>
<protein>
    <submittedName>
        <fullName evidence="1">Uncharacterized protein</fullName>
    </submittedName>
</protein>
<reference evidence="1" key="1">
    <citation type="submission" date="2020-08" db="EMBL/GenBank/DDBJ databases">
        <title>Multicomponent nature underlies the extraordinary mechanical properties of spider dragline silk.</title>
        <authorList>
            <person name="Kono N."/>
            <person name="Nakamura H."/>
            <person name="Mori M."/>
            <person name="Yoshida Y."/>
            <person name="Ohtoshi R."/>
            <person name="Malay A.D."/>
            <person name="Moran D.A.P."/>
            <person name="Tomita M."/>
            <person name="Numata K."/>
            <person name="Arakawa K."/>
        </authorList>
    </citation>
    <scope>NUCLEOTIDE SEQUENCE</scope>
</reference>
<keyword evidence="2" id="KW-1185">Reference proteome</keyword>